<feature type="domain" description="2Fe-2S ferredoxin-type" evidence="7">
    <location>
        <begin position="236"/>
        <end position="322"/>
    </location>
</feature>
<proteinExistence type="predicted"/>
<dbReference type="PROSITE" id="PS00197">
    <property type="entry name" value="2FE2S_FER_1"/>
    <property type="match status" value="1"/>
</dbReference>
<protein>
    <submittedName>
        <fullName evidence="9">PDR/VanB family oxidoreductase</fullName>
        <ecNumber evidence="9">1.-.-.-</ecNumber>
    </submittedName>
</protein>
<keyword evidence="1" id="KW-0285">Flavoprotein</keyword>
<dbReference type="InterPro" id="IPR017927">
    <property type="entry name" value="FAD-bd_FR_type"/>
</dbReference>
<keyword evidence="6" id="KW-0411">Iron-sulfur</keyword>
<dbReference type="Gene3D" id="2.40.30.10">
    <property type="entry name" value="Translation factors"/>
    <property type="match status" value="1"/>
</dbReference>
<accession>A0AA97F656</accession>
<dbReference type="PRINTS" id="PR00409">
    <property type="entry name" value="PHDIOXRDTASE"/>
</dbReference>
<name>A0AA97F656_9SPHN</name>
<evidence type="ECO:0000313" key="10">
    <source>
        <dbReference type="Proteomes" id="UP001302429"/>
    </source>
</evidence>
<dbReference type="PANTHER" id="PTHR47354:SF1">
    <property type="entry name" value="CARNITINE MONOOXYGENASE REDUCTASE SUBUNIT"/>
    <property type="match status" value="1"/>
</dbReference>
<evidence type="ECO:0000256" key="4">
    <source>
        <dbReference type="ARBA" id="ARBA00023002"/>
    </source>
</evidence>
<keyword evidence="5" id="KW-0408">Iron</keyword>
<evidence type="ECO:0000313" key="9">
    <source>
        <dbReference type="EMBL" id="WOE74668.1"/>
    </source>
</evidence>
<dbReference type="AlphaFoldDB" id="A0AA97F656"/>
<dbReference type="InterPro" id="IPR017938">
    <property type="entry name" value="Riboflavin_synthase-like_b-brl"/>
</dbReference>
<dbReference type="InterPro" id="IPR006058">
    <property type="entry name" value="2Fe2S_fd_BS"/>
</dbReference>
<dbReference type="GO" id="GO:0051537">
    <property type="term" value="F:2 iron, 2 sulfur cluster binding"/>
    <property type="evidence" value="ECO:0007669"/>
    <property type="project" value="UniProtKB-KW"/>
</dbReference>
<evidence type="ECO:0000256" key="5">
    <source>
        <dbReference type="ARBA" id="ARBA00023004"/>
    </source>
</evidence>
<dbReference type="Proteomes" id="UP001302429">
    <property type="component" value="Chromosome"/>
</dbReference>
<evidence type="ECO:0000256" key="6">
    <source>
        <dbReference type="ARBA" id="ARBA00023014"/>
    </source>
</evidence>
<gene>
    <name evidence="9" type="ORF">RB602_12550</name>
</gene>
<dbReference type="Pfam" id="PF00970">
    <property type="entry name" value="FAD_binding_6"/>
    <property type="match status" value="1"/>
</dbReference>
<dbReference type="InterPro" id="IPR008333">
    <property type="entry name" value="Cbr1-like_FAD-bd_dom"/>
</dbReference>
<feature type="domain" description="FAD-binding FR-type" evidence="8">
    <location>
        <begin position="2"/>
        <end position="105"/>
    </location>
</feature>
<evidence type="ECO:0000259" key="7">
    <source>
        <dbReference type="PROSITE" id="PS51085"/>
    </source>
</evidence>
<dbReference type="GO" id="GO:0046872">
    <property type="term" value="F:metal ion binding"/>
    <property type="evidence" value="ECO:0007669"/>
    <property type="project" value="UniProtKB-KW"/>
</dbReference>
<dbReference type="PROSITE" id="PS51384">
    <property type="entry name" value="FAD_FR"/>
    <property type="match status" value="1"/>
</dbReference>
<organism evidence="9 10">
    <name type="scientific">Alterisphingorhabdus coralli</name>
    <dbReference type="NCBI Taxonomy" id="3071408"/>
    <lineage>
        <taxon>Bacteria</taxon>
        <taxon>Pseudomonadati</taxon>
        <taxon>Pseudomonadota</taxon>
        <taxon>Alphaproteobacteria</taxon>
        <taxon>Sphingomonadales</taxon>
        <taxon>Sphingomonadaceae</taxon>
        <taxon>Alterisphingorhabdus (ex Yan et al. 2024)</taxon>
    </lineage>
</organism>
<sequence>MSDLLQANVVAKEAVAENTYAFTLEAAQGGKAISRMAGAHIDVHLPSGLVRQYSLTGLKRDVPHQLSIAVLREETGEGGSRELCDKIQTGDTLSISAPRNTFALDHGRDAYHLLAGGIGLTPILHMAIELAELGKPFMLDICARSESTIPFRDFLSRPEFAGRVRYHLSQGPNAARLDLADYIAGMPSGVQLYACGPGRMLDELAQLTSDWGMERLRTERFENTVEELSAEDSGSFTVELARSGKSFSVPEDKSILEMINELGVSRDSSCLEGVCGTCITDVVSGDIIHRDACLYDEEKAANSAMAVCVSRGKPGCTIVLDL</sequence>
<dbReference type="SUPFAM" id="SSF63380">
    <property type="entry name" value="Riboflavin synthase domain-like"/>
    <property type="match status" value="1"/>
</dbReference>
<evidence type="ECO:0000259" key="8">
    <source>
        <dbReference type="PROSITE" id="PS51384"/>
    </source>
</evidence>
<dbReference type="InterPro" id="IPR050415">
    <property type="entry name" value="MRET"/>
</dbReference>
<dbReference type="CDD" id="cd00207">
    <property type="entry name" value="fer2"/>
    <property type="match status" value="1"/>
</dbReference>
<dbReference type="CDD" id="cd06185">
    <property type="entry name" value="PDR_like"/>
    <property type="match status" value="1"/>
</dbReference>
<keyword evidence="10" id="KW-1185">Reference proteome</keyword>
<dbReference type="InterPro" id="IPR001041">
    <property type="entry name" value="2Fe-2S_ferredoxin-type"/>
</dbReference>
<reference evidence="9 10" key="1">
    <citation type="submission" date="2023-10" db="EMBL/GenBank/DDBJ databases">
        <title>Complete genome sequence of a Sphingomonadaceae bacterium.</title>
        <authorList>
            <person name="Yan C."/>
        </authorList>
    </citation>
    <scope>NUCLEOTIDE SEQUENCE [LARGE SCALE GENOMIC DNA]</scope>
    <source>
        <strain evidence="9 10">SCSIO 66989</strain>
    </source>
</reference>
<dbReference type="InterPro" id="IPR039261">
    <property type="entry name" value="FNR_nucleotide-bd"/>
</dbReference>
<keyword evidence="4 9" id="KW-0560">Oxidoreductase</keyword>
<dbReference type="GO" id="GO:0016491">
    <property type="term" value="F:oxidoreductase activity"/>
    <property type="evidence" value="ECO:0007669"/>
    <property type="project" value="UniProtKB-KW"/>
</dbReference>
<dbReference type="Pfam" id="PF00111">
    <property type="entry name" value="Fer2"/>
    <property type="match status" value="1"/>
</dbReference>
<dbReference type="InterPro" id="IPR012675">
    <property type="entry name" value="Beta-grasp_dom_sf"/>
</dbReference>
<dbReference type="RefSeq" id="WP_317080928.1">
    <property type="nucleotide sequence ID" value="NZ_CP136594.1"/>
</dbReference>
<evidence type="ECO:0000256" key="2">
    <source>
        <dbReference type="ARBA" id="ARBA00022714"/>
    </source>
</evidence>
<dbReference type="EMBL" id="CP136594">
    <property type="protein sequence ID" value="WOE74668.1"/>
    <property type="molecule type" value="Genomic_DNA"/>
</dbReference>
<keyword evidence="2" id="KW-0001">2Fe-2S</keyword>
<dbReference type="InterPro" id="IPR036010">
    <property type="entry name" value="2Fe-2S_ferredoxin-like_sf"/>
</dbReference>
<dbReference type="KEGG" id="acoa:RB602_12550"/>
<dbReference type="SUPFAM" id="SSF54292">
    <property type="entry name" value="2Fe-2S ferredoxin-like"/>
    <property type="match status" value="1"/>
</dbReference>
<dbReference type="EC" id="1.-.-.-" evidence="9"/>
<evidence type="ECO:0000256" key="3">
    <source>
        <dbReference type="ARBA" id="ARBA00022723"/>
    </source>
</evidence>
<dbReference type="Gene3D" id="3.10.20.30">
    <property type="match status" value="1"/>
</dbReference>
<dbReference type="PROSITE" id="PS51085">
    <property type="entry name" value="2FE2S_FER_2"/>
    <property type="match status" value="1"/>
</dbReference>
<keyword evidence="3" id="KW-0479">Metal-binding</keyword>
<dbReference type="Gene3D" id="3.40.50.80">
    <property type="entry name" value="Nucleotide-binding domain of ferredoxin-NADP reductase (FNR) module"/>
    <property type="match status" value="1"/>
</dbReference>
<evidence type="ECO:0000256" key="1">
    <source>
        <dbReference type="ARBA" id="ARBA00022630"/>
    </source>
</evidence>
<dbReference type="PANTHER" id="PTHR47354">
    <property type="entry name" value="NADH OXIDOREDUCTASE HCR"/>
    <property type="match status" value="1"/>
</dbReference>
<dbReference type="SUPFAM" id="SSF52343">
    <property type="entry name" value="Ferredoxin reductase-like, C-terminal NADP-linked domain"/>
    <property type="match status" value="1"/>
</dbReference>